<accession>A0AAD4S9X6</accession>
<proteinExistence type="predicted"/>
<dbReference type="EMBL" id="JAJJMB010012240">
    <property type="protein sequence ID" value="KAI3879915.1"/>
    <property type="molecule type" value="Genomic_DNA"/>
</dbReference>
<organism evidence="1 2">
    <name type="scientific">Papaver atlanticum</name>
    <dbReference type="NCBI Taxonomy" id="357466"/>
    <lineage>
        <taxon>Eukaryota</taxon>
        <taxon>Viridiplantae</taxon>
        <taxon>Streptophyta</taxon>
        <taxon>Embryophyta</taxon>
        <taxon>Tracheophyta</taxon>
        <taxon>Spermatophyta</taxon>
        <taxon>Magnoliopsida</taxon>
        <taxon>Ranunculales</taxon>
        <taxon>Papaveraceae</taxon>
        <taxon>Papaveroideae</taxon>
        <taxon>Papaver</taxon>
    </lineage>
</organism>
<dbReference type="Proteomes" id="UP001202328">
    <property type="component" value="Unassembled WGS sequence"/>
</dbReference>
<evidence type="ECO:0000313" key="1">
    <source>
        <dbReference type="EMBL" id="KAI3879915.1"/>
    </source>
</evidence>
<protein>
    <submittedName>
        <fullName evidence="1">Uncharacterized protein</fullName>
    </submittedName>
</protein>
<dbReference type="AlphaFoldDB" id="A0AAD4S9X6"/>
<reference evidence="1" key="1">
    <citation type="submission" date="2022-04" db="EMBL/GenBank/DDBJ databases">
        <title>A functionally conserved STORR gene fusion in Papaver species that diverged 16.8 million years ago.</title>
        <authorList>
            <person name="Catania T."/>
        </authorList>
    </citation>
    <scope>NUCLEOTIDE SEQUENCE</scope>
    <source>
        <strain evidence="1">S-188037</strain>
    </source>
</reference>
<name>A0AAD4S9X6_9MAGN</name>
<sequence length="95" mass="10876">MENVSGSSSKDKKVKLESLPVKKVPKLEGLNNRCIEKESKIQVVKKDIESVKYRLEMGKHELQTENTEAILTLTKEYNRLRSEYHSLLNASAESK</sequence>
<comment type="caution">
    <text evidence="1">The sequence shown here is derived from an EMBL/GenBank/DDBJ whole genome shotgun (WGS) entry which is preliminary data.</text>
</comment>
<gene>
    <name evidence="1" type="ORF">MKW98_018154</name>
</gene>
<evidence type="ECO:0000313" key="2">
    <source>
        <dbReference type="Proteomes" id="UP001202328"/>
    </source>
</evidence>
<keyword evidence="2" id="KW-1185">Reference proteome</keyword>